<keyword evidence="2" id="KW-1185">Reference proteome</keyword>
<dbReference type="EMBL" id="AEJC01000626">
    <property type="protein sequence ID" value="EKX60940.1"/>
    <property type="molecule type" value="Genomic_DNA"/>
</dbReference>
<dbReference type="PATRIC" id="fig|698759.3.peg.8332"/>
<evidence type="ECO:0000313" key="1">
    <source>
        <dbReference type="EMBL" id="EKX60940.1"/>
    </source>
</evidence>
<accession>L1KKD7</accession>
<evidence type="ECO:0000313" key="2">
    <source>
        <dbReference type="Proteomes" id="UP000010411"/>
    </source>
</evidence>
<proteinExistence type="predicted"/>
<dbReference type="AlphaFoldDB" id="L1KKD7"/>
<comment type="caution">
    <text evidence="1">The sequence shown here is derived from an EMBL/GenBank/DDBJ whole genome shotgun (WGS) entry which is preliminary data.</text>
</comment>
<gene>
    <name evidence="1" type="ORF">STRIP9103_05148</name>
</gene>
<dbReference type="Proteomes" id="UP000010411">
    <property type="component" value="Unassembled WGS sequence"/>
</dbReference>
<reference evidence="1 2" key="1">
    <citation type="submission" date="2012-11" db="EMBL/GenBank/DDBJ databases">
        <authorList>
            <person name="Huguet-Tapia J.C."/>
            <person name="Durkin A.S."/>
            <person name="Pettis G.S."/>
            <person name="Badger J.H."/>
        </authorList>
    </citation>
    <scope>NUCLEOTIDE SEQUENCE [LARGE SCALE GENOMIC DNA]</scope>
    <source>
        <strain evidence="1 2">91-03</strain>
    </source>
</reference>
<sequence length="48" mass="5287">MAGDGAQVQPHVTESLLSEFLMLLDAAQEELARRWSAQGCCDRHASRT</sequence>
<organism evidence="1 2">
    <name type="scientific">Streptomyces ipomoeae 91-03</name>
    <dbReference type="NCBI Taxonomy" id="698759"/>
    <lineage>
        <taxon>Bacteria</taxon>
        <taxon>Bacillati</taxon>
        <taxon>Actinomycetota</taxon>
        <taxon>Actinomycetes</taxon>
        <taxon>Kitasatosporales</taxon>
        <taxon>Streptomycetaceae</taxon>
        <taxon>Streptomyces</taxon>
    </lineage>
</organism>
<name>L1KKD7_9ACTN</name>
<protein>
    <submittedName>
        <fullName evidence="1">Uncharacterized protein</fullName>
    </submittedName>
</protein>